<proteinExistence type="predicted"/>
<dbReference type="EMBL" id="JAXOVC010000013">
    <property type="protein sequence ID" value="KAK4494712.1"/>
    <property type="molecule type" value="Genomic_DNA"/>
</dbReference>
<evidence type="ECO:0000256" key="1">
    <source>
        <dbReference type="ARBA" id="ARBA00022593"/>
    </source>
</evidence>
<evidence type="ECO:0000256" key="4">
    <source>
        <dbReference type="ARBA" id="ARBA00046271"/>
    </source>
</evidence>
<comment type="caution">
    <text evidence="6">The sequence shown here is derived from an EMBL/GenBank/DDBJ whole genome shotgun (WGS) entry which is preliminary data.</text>
</comment>
<dbReference type="PANTHER" id="PTHR12652">
    <property type="entry name" value="PEROXISOMAL BIOGENESIS FACTOR 11"/>
    <property type="match status" value="1"/>
</dbReference>
<protein>
    <recommendedName>
        <fullName evidence="8">Peroxisomal biogenesis factor 11</fullName>
    </recommendedName>
</protein>
<accession>A0ABR0DZV9</accession>
<evidence type="ECO:0000256" key="3">
    <source>
        <dbReference type="ARBA" id="ARBA00023140"/>
    </source>
</evidence>
<name>A0ABR0DZV9_ZASCE</name>
<dbReference type="Proteomes" id="UP001305779">
    <property type="component" value="Unassembled WGS sequence"/>
</dbReference>
<gene>
    <name evidence="6" type="ORF">PRZ48_014068</name>
</gene>
<reference evidence="6 7" key="1">
    <citation type="journal article" date="2023" name="G3 (Bethesda)">
        <title>A chromosome-level genome assembly of Zasmidium syzygii isolated from banana leaves.</title>
        <authorList>
            <person name="van Westerhoven A.C."/>
            <person name="Mehrabi R."/>
            <person name="Talebi R."/>
            <person name="Steentjes M.B.F."/>
            <person name="Corcolon B."/>
            <person name="Chong P.A."/>
            <person name="Kema G.H.J."/>
            <person name="Seidl M.F."/>
        </authorList>
    </citation>
    <scope>NUCLEOTIDE SEQUENCE [LARGE SCALE GENOMIC DNA]</scope>
    <source>
        <strain evidence="6 7">P124</strain>
    </source>
</reference>
<organism evidence="6 7">
    <name type="scientific">Zasmidium cellare</name>
    <name type="common">Wine cellar mold</name>
    <name type="synonym">Racodium cellare</name>
    <dbReference type="NCBI Taxonomy" id="395010"/>
    <lineage>
        <taxon>Eukaryota</taxon>
        <taxon>Fungi</taxon>
        <taxon>Dikarya</taxon>
        <taxon>Ascomycota</taxon>
        <taxon>Pezizomycotina</taxon>
        <taxon>Dothideomycetes</taxon>
        <taxon>Dothideomycetidae</taxon>
        <taxon>Mycosphaerellales</taxon>
        <taxon>Mycosphaerellaceae</taxon>
        <taxon>Zasmidium</taxon>
    </lineage>
</organism>
<dbReference type="PANTHER" id="PTHR12652:SF23">
    <property type="entry name" value="MICROBODY (PEROXISOME) PROLIFERATION PROTEIN PEROXIN 11B (EUROFUNG)"/>
    <property type="match status" value="1"/>
</dbReference>
<dbReference type="Pfam" id="PF05648">
    <property type="entry name" value="PEX11"/>
    <property type="match status" value="1"/>
</dbReference>
<evidence type="ECO:0008006" key="8">
    <source>
        <dbReference type="Google" id="ProtNLM"/>
    </source>
</evidence>
<keyword evidence="5" id="KW-0812">Transmembrane</keyword>
<keyword evidence="7" id="KW-1185">Reference proteome</keyword>
<keyword evidence="3" id="KW-0576">Peroxisome</keyword>
<keyword evidence="5" id="KW-1133">Transmembrane helix</keyword>
<evidence type="ECO:0000313" key="7">
    <source>
        <dbReference type="Proteomes" id="UP001305779"/>
    </source>
</evidence>
<feature type="transmembrane region" description="Helical" evidence="5">
    <location>
        <begin position="125"/>
        <end position="145"/>
    </location>
</feature>
<keyword evidence="1" id="KW-0962">Peroxisome biogenesis</keyword>
<evidence type="ECO:0000256" key="2">
    <source>
        <dbReference type="ARBA" id="ARBA00023136"/>
    </source>
</evidence>
<comment type="subcellular location">
    <subcellularLocation>
        <location evidence="4">Peroxisome membrane</location>
    </subcellularLocation>
</comment>
<evidence type="ECO:0000256" key="5">
    <source>
        <dbReference type="SAM" id="Phobius"/>
    </source>
</evidence>
<dbReference type="InterPro" id="IPR008733">
    <property type="entry name" value="PEX11"/>
</dbReference>
<evidence type="ECO:0000313" key="6">
    <source>
        <dbReference type="EMBL" id="KAK4494712.1"/>
    </source>
</evidence>
<sequence length="237" mass="25634">MLQEIVTFTDSAAGLEKSLRLFQSLCTIAVGLSTTAEDLALWVKLRAQFALGRRYFRLLKWHPCWSAASTALHGQGAPLKTALEVSKWGFLGMYFFLEMFTISNALGATSFEWGPKVQMEANRCWFFALVASILVSGYEVLLFWAQASGNGVVDEQTNGYAKAKGSKAAATEGKTTSPGLGKVYQQLVIDGCDIFIPGAAVGWIPVGPLVVGIASTISTTVAGAQIWQRVQQKAKQE</sequence>
<keyword evidence="2 5" id="KW-0472">Membrane</keyword>